<organism evidence="7 8">
    <name type="scientific">Coffea arabica</name>
    <name type="common">Arabian coffee</name>
    <dbReference type="NCBI Taxonomy" id="13443"/>
    <lineage>
        <taxon>Eukaryota</taxon>
        <taxon>Viridiplantae</taxon>
        <taxon>Streptophyta</taxon>
        <taxon>Embryophyta</taxon>
        <taxon>Tracheophyta</taxon>
        <taxon>Spermatophyta</taxon>
        <taxon>Magnoliopsida</taxon>
        <taxon>eudicotyledons</taxon>
        <taxon>Gunneridae</taxon>
        <taxon>Pentapetalae</taxon>
        <taxon>asterids</taxon>
        <taxon>lamiids</taxon>
        <taxon>Gentianales</taxon>
        <taxon>Rubiaceae</taxon>
        <taxon>Ixoroideae</taxon>
        <taxon>Gardenieae complex</taxon>
        <taxon>Bertiereae - Coffeeae clade</taxon>
        <taxon>Coffeeae</taxon>
        <taxon>Coffea</taxon>
    </lineage>
</organism>
<dbReference type="PANTHER" id="PTHR48044">
    <property type="entry name" value="GLYCOSYLTRANSFERASE"/>
    <property type="match status" value="1"/>
</dbReference>
<dbReference type="FunFam" id="3.40.50.2000:FF:000060">
    <property type="entry name" value="Glycosyltransferase"/>
    <property type="match status" value="1"/>
</dbReference>
<sequence length="473" mass="52602">MAKLEVPGAKAGYDEKTDVVVVMVPLPAQGHLNQLLHLSRLISSYNIPVHFVGSATHNRQAKDRVHGWDPLAISDIRFHEFPLPSFPTPPPDPKAPTKLPTQLVPAFFATLHLREPACELVTKLSSTARRVVVIHDSLMCYVVQDMPSIPNAESYCFQSVSAFALYSYVWEAMGKPVLADGEPVNALLSTPESVFPEELAEFFKVQQEARKCNWGNLFNSSRLIDGEYLNLLAEIKFDETENNWAIGPFNPPVITEDQKSKKSHKCLEWLDKQAPKSVIFVSFGSTTSLSDEEVEQIAIGLERSGQKFMWVLRDADTGDVSIGEGRKAQLPEGYEERVDGRGFILREWAPQLEVLGHPSTGGFMSHCGWNSCVESISMGVPMAAWPMHSDQPRNAILVTKILKTGLIVGDLAHQDESFKAEVVEDAVKRLMNSTEGQEMRKRAEELSDALKQSVIKGSDNSTEMDTFIAHITR</sequence>
<protein>
    <recommendedName>
        <fullName evidence="5">Glycosyltransferase</fullName>
        <ecNumber evidence="5">2.4.1.-</ecNumber>
    </recommendedName>
</protein>
<evidence type="ECO:0000256" key="1">
    <source>
        <dbReference type="ARBA" id="ARBA00009995"/>
    </source>
</evidence>
<dbReference type="GO" id="GO:0050404">
    <property type="term" value="F:zeatin O-beta-D-xylosyltransferase activity"/>
    <property type="evidence" value="ECO:0007669"/>
    <property type="project" value="UniProtKB-ARBA"/>
</dbReference>
<dbReference type="InterPro" id="IPR058980">
    <property type="entry name" value="Glyco_transf_N"/>
</dbReference>
<dbReference type="PANTHER" id="PTHR48044:SF23">
    <property type="entry name" value="ANTHOCYANIDIN 3-O-GLUCOSYLTRANSFERASE-LIKE"/>
    <property type="match status" value="1"/>
</dbReference>
<evidence type="ECO:0000313" key="8">
    <source>
        <dbReference type="RefSeq" id="XP_027066788.1"/>
    </source>
</evidence>
<dbReference type="PROSITE" id="PS00375">
    <property type="entry name" value="UDPGT"/>
    <property type="match status" value="1"/>
</dbReference>
<dbReference type="SUPFAM" id="SSF53756">
    <property type="entry name" value="UDP-Glycosyltransferase/glycogen phosphorylase"/>
    <property type="match status" value="1"/>
</dbReference>
<evidence type="ECO:0000256" key="5">
    <source>
        <dbReference type="RuleBase" id="RU362057"/>
    </source>
</evidence>
<dbReference type="AlphaFoldDB" id="A0A6P6SLN0"/>
<dbReference type="GeneID" id="113692567"/>
<dbReference type="RefSeq" id="XP_027066788.1">
    <property type="nucleotide sequence ID" value="XM_027210987.2"/>
</dbReference>
<dbReference type="GO" id="GO:0009690">
    <property type="term" value="P:cytokinin metabolic process"/>
    <property type="evidence" value="ECO:0007669"/>
    <property type="project" value="UniProtKB-ARBA"/>
</dbReference>
<dbReference type="Gene3D" id="3.40.50.2000">
    <property type="entry name" value="Glycogen Phosphorylase B"/>
    <property type="match status" value="2"/>
</dbReference>
<dbReference type="FunFam" id="3.40.50.2000:FF:000238">
    <property type="entry name" value="Glycosyltransferase"/>
    <property type="match status" value="1"/>
</dbReference>
<proteinExistence type="inferred from homology"/>
<dbReference type="OrthoDB" id="5835829at2759"/>
<dbReference type="Pfam" id="PF00201">
    <property type="entry name" value="UDPGT"/>
    <property type="match status" value="1"/>
</dbReference>
<dbReference type="Pfam" id="PF26168">
    <property type="entry name" value="Glyco_transf_N"/>
    <property type="match status" value="1"/>
</dbReference>
<feature type="domain" description="Glycosyltransferase N-terminal" evidence="6">
    <location>
        <begin position="18"/>
        <end position="251"/>
    </location>
</feature>
<comment type="similarity">
    <text evidence="1 4">Belongs to the UDP-glycosyltransferase family.</text>
</comment>
<dbReference type="Proteomes" id="UP001652660">
    <property type="component" value="Chromosome 6c"/>
</dbReference>
<dbReference type="EC" id="2.4.1.-" evidence="5"/>
<name>A0A6P6SLN0_COFAR</name>
<reference evidence="7" key="1">
    <citation type="journal article" date="2025" name="Foods">
        <title>Unveiling the Microbial Signatures of Arabica Coffee Cherries: Insights into Ripeness Specific Diversity, Functional Traits, and Implications for Quality and Safety.</title>
        <authorList>
            <consortium name="RefSeq"/>
            <person name="Tenea G.N."/>
            <person name="Cifuentes V."/>
            <person name="Reyes P."/>
            <person name="Cevallos-Vallejos M."/>
        </authorList>
    </citation>
    <scope>NUCLEOTIDE SEQUENCE [LARGE SCALE GENOMIC DNA]</scope>
</reference>
<gene>
    <name evidence="8" type="primary">LOC113692567</name>
</gene>
<accession>A0A6P6SLN0</accession>
<dbReference type="InterPro" id="IPR035595">
    <property type="entry name" value="UDP_glycos_trans_CS"/>
</dbReference>
<evidence type="ECO:0000256" key="4">
    <source>
        <dbReference type="RuleBase" id="RU003718"/>
    </source>
</evidence>
<keyword evidence="3 4" id="KW-0808">Transferase</keyword>
<reference evidence="8" key="2">
    <citation type="submission" date="2025-08" db="UniProtKB">
        <authorList>
            <consortium name="RefSeq"/>
        </authorList>
    </citation>
    <scope>IDENTIFICATION</scope>
    <source>
        <tissue evidence="8">Leaves</tissue>
    </source>
</reference>
<evidence type="ECO:0000259" key="6">
    <source>
        <dbReference type="Pfam" id="PF26168"/>
    </source>
</evidence>
<evidence type="ECO:0000313" key="7">
    <source>
        <dbReference type="Proteomes" id="UP001652660"/>
    </source>
</evidence>
<dbReference type="GO" id="GO:0016138">
    <property type="term" value="P:glycoside biosynthetic process"/>
    <property type="evidence" value="ECO:0007669"/>
    <property type="project" value="UniProtKB-ARBA"/>
</dbReference>
<evidence type="ECO:0000256" key="3">
    <source>
        <dbReference type="ARBA" id="ARBA00022679"/>
    </source>
</evidence>
<keyword evidence="7" id="KW-1185">Reference proteome</keyword>
<keyword evidence="2 4" id="KW-0328">Glycosyltransferase</keyword>
<dbReference type="CDD" id="cd03784">
    <property type="entry name" value="GT1_Gtf-like"/>
    <property type="match status" value="1"/>
</dbReference>
<evidence type="ECO:0000256" key="2">
    <source>
        <dbReference type="ARBA" id="ARBA00022676"/>
    </source>
</evidence>
<dbReference type="InterPro" id="IPR002213">
    <property type="entry name" value="UDP_glucos_trans"/>
</dbReference>